<dbReference type="EMBL" id="MT143736">
    <property type="protein sequence ID" value="QJB01819.1"/>
    <property type="molecule type" value="Genomic_DNA"/>
</dbReference>
<sequence>MGSLKNEVDAVFLALVESGNIRETVYPIGAGVAIVSDGAAAAWAYPAADLHIQIQAAGLLPADPCWLVGVTFLSNNLEVGCYADLAIGFGADAAGIDRAEFSFYNELAAAAGVVAPVFTARCTPIRIPGNPRVAGRIRKSSAFSGVGITAKVIIATGIGT</sequence>
<organism evidence="1">
    <name type="scientific">viral metagenome</name>
    <dbReference type="NCBI Taxonomy" id="1070528"/>
    <lineage>
        <taxon>unclassified sequences</taxon>
        <taxon>metagenomes</taxon>
        <taxon>organismal metagenomes</taxon>
    </lineage>
</organism>
<name>A0A6M3MA58_9ZZZZ</name>
<dbReference type="EMBL" id="MT143922">
    <property type="protein sequence ID" value="QJH92809.1"/>
    <property type="molecule type" value="Genomic_DNA"/>
</dbReference>
<proteinExistence type="predicted"/>
<dbReference type="AlphaFoldDB" id="A0A6M3MA58"/>
<protein>
    <submittedName>
        <fullName evidence="1">Uncharacterized protein</fullName>
    </submittedName>
</protein>
<evidence type="ECO:0000313" key="1">
    <source>
        <dbReference type="EMBL" id="QJB01819.1"/>
    </source>
</evidence>
<gene>
    <name evidence="2" type="ORF">MM171A02344_0010</name>
    <name evidence="1" type="ORF">MM171B01943_0006</name>
</gene>
<reference evidence="1" key="1">
    <citation type="submission" date="2020-03" db="EMBL/GenBank/DDBJ databases">
        <title>The deep terrestrial virosphere.</title>
        <authorList>
            <person name="Holmfeldt K."/>
            <person name="Nilsson E."/>
            <person name="Simone D."/>
            <person name="Lopez-Fernandez M."/>
            <person name="Wu X."/>
            <person name="de Brujin I."/>
            <person name="Lundin D."/>
            <person name="Andersson A."/>
            <person name="Bertilsson S."/>
            <person name="Dopson M."/>
        </authorList>
    </citation>
    <scope>NUCLEOTIDE SEQUENCE</scope>
    <source>
        <strain evidence="2">MM171A02344</strain>
        <strain evidence="1">MM171B01943</strain>
    </source>
</reference>
<evidence type="ECO:0000313" key="2">
    <source>
        <dbReference type="EMBL" id="QJH92809.1"/>
    </source>
</evidence>
<accession>A0A6M3MA58</accession>